<dbReference type="InterPro" id="IPR007160">
    <property type="entry name" value="DUF362"/>
</dbReference>
<evidence type="ECO:0000313" key="2">
    <source>
        <dbReference type="EMBL" id="MBB3186759.1"/>
    </source>
</evidence>
<gene>
    <name evidence="2" type="ORF">FHX64_000922</name>
</gene>
<feature type="domain" description="DUF362" evidence="1">
    <location>
        <begin position="73"/>
        <end position="270"/>
    </location>
</feature>
<evidence type="ECO:0000313" key="3">
    <source>
        <dbReference type="Proteomes" id="UP000544222"/>
    </source>
</evidence>
<evidence type="ECO:0000259" key="1">
    <source>
        <dbReference type="Pfam" id="PF04015"/>
    </source>
</evidence>
<dbReference type="EMBL" id="JACHYB010000001">
    <property type="protein sequence ID" value="MBB3186759.1"/>
    <property type="molecule type" value="Genomic_DNA"/>
</dbReference>
<sequence>MKRRDFLLTAAMTGVASTLRFDKLEAALKNNRIAVSSTPDLVAVMGGEPAIMLDRALAKFGGISAFVKKGQTVVLKPNIGWDKTPELAANTNPALVGAMVHQCYSAGAKRVEVFDHTCNQWDRCYVDSGIKGAVEAAGGIMVPANDQSFFRTVSIPQGKKLKQTAIHKSLLDCDVWFNMPILKNHGGAKMTISMKNYMGVVWDREHFHKTDLQQCIADICTFHKRPALNIVDAYRIMFKNGPQGKSVADTALLKTLIVSPDIIAADAASVRFFNQVQKMDISEVEHIGMGQALHLGTDDLNKLRIDRIKI</sequence>
<comment type="caution">
    <text evidence="2">The sequence shown here is derived from an EMBL/GenBank/DDBJ whole genome shotgun (WGS) entry which is preliminary data.</text>
</comment>
<accession>A0A7W5DQL4</accession>
<dbReference type="Proteomes" id="UP000544222">
    <property type="component" value="Unassembled WGS sequence"/>
</dbReference>
<organism evidence="2 3">
    <name type="scientific">Microbacter margulisiae</name>
    <dbReference type="NCBI Taxonomy" id="1350067"/>
    <lineage>
        <taxon>Bacteria</taxon>
        <taxon>Pseudomonadati</taxon>
        <taxon>Bacteroidota</taxon>
        <taxon>Bacteroidia</taxon>
        <taxon>Bacteroidales</taxon>
        <taxon>Porphyromonadaceae</taxon>
        <taxon>Microbacter</taxon>
    </lineage>
</organism>
<keyword evidence="3" id="KW-1185">Reference proteome</keyword>
<protein>
    <submittedName>
        <fullName evidence="2">Uncharacterized protein (DUF362 family)</fullName>
    </submittedName>
</protein>
<proteinExistence type="predicted"/>
<dbReference type="RefSeq" id="WP_183412607.1">
    <property type="nucleotide sequence ID" value="NZ_JACHYB010000001.1"/>
</dbReference>
<name>A0A7W5DQL4_9PORP</name>
<dbReference type="Pfam" id="PF04015">
    <property type="entry name" value="DUF362"/>
    <property type="match status" value="1"/>
</dbReference>
<dbReference type="AlphaFoldDB" id="A0A7W5DQL4"/>
<reference evidence="2 3" key="1">
    <citation type="submission" date="2020-08" db="EMBL/GenBank/DDBJ databases">
        <title>Genomic Encyclopedia of Type Strains, Phase IV (KMG-IV): sequencing the most valuable type-strain genomes for metagenomic binning, comparative biology and taxonomic classification.</title>
        <authorList>
            <person name="Goeker M."/>
        </authorList>
    </citation>
    <scope>NUCLEOTIDE SEQUENCE [LARGE SCALE GENOMIC DNA]</scope>
    <source>
        <strain evidence="2 3">DSM 27471</strain>
    </source>
</reference>